<organism evidence="3 4">
    <name type="scientific">Ophiocordyceps australis</name>
    <dbReference type="NCBI Taxonomy" id="1399860"/>
    <lineage>
        <taxon>Eukaryota</taxon>
        <taxon>Fungi</taxon>
        <taxon>Dikarya</taxon>
        <taxon>Ascomycota</taxon>
        <taxon>Pezizomycotina</taxon>
        <taxon>Sordariomycetes</taxon>
        <taxon>Hypocreomycetidae</taxon>
        <taxon>Hypocreales</taxon>
        <taxon>Ophiocordycipitaceae</taxon>
        <taxon>Ophiocordyceps</taxon>
    </lineage>
</organism>
<evidence type="ECO:0008006" key="5">
    <source>
        <dbReference type="Google" id="ProtNLM"/>
    </source>
</evidence>
<keyword evidence="4" id="KW-1185">Reference proteome</keyword>
<dbReference type="GO" id="GO:1901135">
    <property type="term" value="P:carbohydrate derivative metabolic process"/>
    <property type="evidence" value="ECO:0007669"/>
    <property type="project" value="UniProtKB-ARBA"/>
</dbReference>
<feature type="chain" id="PRO_5013242643" description="Alpha 1,4-glycosyltransferase domain-containing protein" evidence="2">
    <location>
        <begin position="23"/>
        <end position="356"/>
    </location>
</feature>
<dbReference type="OrthoDB" id="409543at2759"/>
<dbReference type="Pfam" id="PF04488">
    <property type="entry name" value="Gly_transf_sug"/>
    <property type="match status" value="1"/>
</dbReference>
<dbReference type="Gene3D" id="3.90.550.20">
    <property type="match status" value="1"/>
</dbReference>
<gene>
    <name evidence="3" type="ORF">CDD81_3325</name>
</gene>
<reference evidence="3 4" key="1">
    <citation type="submission" date="2017-06" db="EMBL/GenBank/DDBJ databases">
        <title>Ant-infecting Ophiocordyceps genomes reveal a high diversity of potential behavioral manipulation genes and a possible major role for enterotoxins.</title>
        <authorList>
            <person name="De Bekker C."/>
            <person name="Evans H.C."/>
            <person name="Brachmann A."/>
            <person name="Hughes D.P."/>
        </authorList>
    </citation>
    <scope>NUCLEOTIDE SEQUENCE [LARGE SCALE GENOMIC DNA]</scope>
    <source>
        <strain evidence="3 4">Map64</strain>
    </source>
</reference>
<dbReference type="InterPro" id="IPR029044">
    <property type="entry name" value="Nucleotide-diphossugar_trans"/>
</dbReference>
<dbReference type="STRING" id="1399860.A0A2C5XVB6"/>
<dbReference type="EMBL" id="NJET01000210">
    <property type="protein sequence ID" value="PHH59386.1"/>
    <property type="molecule type" value="Genomic_DNA"/>
</dbReference>
<evidence type="ECO:0000313" key="3">
    <source>
        <dbReference type="EMBL" id="PHH59386.1"/>
    </source>
</evidence>
<sequence>MASPRPIRLLILALFALALYQGFPLVGRWADYVRQTNPLSGQSEVEQSFVATAEERACLHGASAGDEGPIPNIVHFVYLQHLPPRGSDSGDFGLVEYLAVRAAMVSMQPEAIYVHYRYTSGNSALLAEMEAQDEQGGGMMRQNPWLRRLSPHIKLERYSGPVKHWLKHAAHMADEMRLRILLELGGVYLDLDVFALRPWDELRRSRGVVLGHEGGNRGGLCNAVVAARAGSDFIKEWLATYSEADLDAEWNYHGVVVPKQLASRGGVCALAPDAFFWPTWTWRHVRYMHRVLDGEEARAWRASMERWEGGGWEGQVAYHAWGQMAAKDLQRLTVGRVRGEETRFNLLVRRFLEDDL</sequence>
<keyword evidence="2" id="KW-0732">Signal</keyword>
<comment type="caution">
    <text evidence="3">The sequence shown here is derived from an EMBL/GenBank/DDBJ whole genome shotgun (WGS) entry which is preliminary data.</text>
</comment>
<accession>A0A2C5XVB6</accession>
<name>A0A2C5XVB6_9HYPO</name>
<dbReference type="AlphaFoldDB" id="A0A2C5XVB6"/>
<evidence type="ECO:0000256" key="1">
    <source>
        <dbReference type="ARBA" id="ARBA00009003"/>
    </source>
</evidence>
<comment type="similarity">
    <text evidence="1">Belongs to the glycosyltransferase 32 family.</text>
</comment>
<protein>
    <recommendedName>
        <fullName evidence="5">Alpha 1,4-glycosyltransferase domain-containing protein</fullName>
    </recommendedName>
</protein>
<dbReference type="SUPFAM" id="SSF53448">
    <property type="entry name" value="Nucleotide-diphospho-sugar transferases"/>
    <property type="match status" value="1"/>
</dbReference>
<dbReference type="Proteomes" id="UP000226192">
    <property type="component" value="Unassembled WGS sequence"/>
</dbReference>
<evidence type="ECO:0000313" key="4">
    <source>
        <dbReference type="Proteomes" id="UP000226192"/>
    </source>
</evidence>
<evidence type="ECO:0000256" key="2">
    <source>
        <dbReference type="SAM" id="SignalP"/>
    </source>
</evidence>
<dbReference type="InterPro" id="IPR007577">
    <property type="entry name" value="GlycoTrfase_DXD_sugar-bd_CS"/>
</dbReference>
<proteinExistence type="inferred from homology"/>
<dbReference type="PANTHER" id="PTHR46830:SF2">
    <property type="entry name" value="ALPHA-1,4-N-ACETYLGLUCOSAMINYLTRANSFERASE"/>
    <property type="match status" value="1"/>
</dbReference>
<feature type="signal peptide" evidence="2">
    <location>
        <begin position="1"/>
        <end position="22"/>
    </location>
</feature>
<dbReference type="PANTHER" id="PTHR46830">
    <property type="entry name" value="TRANSFERASE, PUTATIVE-RELATED"/>
    <property type="match status" value="1"/>
</dbReference>